<dbReference type="CDD" id="cd05936">
    <property type="entry name" value="FC-FACS_FadD_like"/>
    <property type="match status" value="1"/>
</dbReference>
<dbReference type="OrthoDB" id="9803968at2"/>
<protein>
    <submittedName>
        <fullName evidence="6">Long-chain-fatty-acid--CoA ligase</fullName>
        <ecNumber evidence="6">6.2.1.3</ecNumber>
    </submittedName>
</protein>
<evidence type="ECO:0000256" key="3">
    <source>
        <dbReference type="SAM" id="Phobius"/>
    </source>
</evidence>
<dbReference type="InterPro" id="IPR025110">
    <property type="entry name" value="AMP-bd_C"/>
</dbReference>
<evidence type="ECO:0000313" key="7">
    <source>
        <dbReference type="Proteomes" id="UP000017396"/>
    </source>
</evidence>
<evidence type="ECO:0000259" key="4">
    <source>
        <dbReference type="Pfam" id="PF00501"/>
    </source>
</evidence>
<keyword evidence="3" id="KW-0472">Membrane</keyword>
<dbReference type="PROSITE" id="PS00455">
    <property type="entry name" value="AMP_BINDING"/>
    <property type="match status" value="1"/>
</dbReference>
<evidence type="ECO:0000256" key="2">
    <source>
        <dbReference type="ARBA" id="ARBA00022598"/>
    </source>
</evidence>
<reference evidence="6 7" key="1">
    <citation type="journal article" date="2013" name="PLoS ONE">
        <title>Cultivation and Complete Genome Sequencing of Gloeobacter kilaueensis sp. nov., from a Lava Cave in Kilauea Caldera, Hawai'i.</title>
        <authorList>
            <person name="Saw J.H."/>
            <person name="Schatz M."/>
            <person name="Brown M.V."/>
            <person name="Kunkel D.D."/>
            <person name="Foster J.S."/>
            <person name="Shick H."/>
            <person name="Christensen S."/>
            <person name="Hou S."/>
            <person name="Wan X."/>
            <person name="Donachie S.P."/>
        </authorList>
    </citation>
    <scope>NUCLEOTIDE SEQUENCE [LARGE SCALE GENOMIC DNA]</scope>
    <source>
        <strain evidence="7">JS</strain>
    </source>
</reference>
<evidence type="ECO:0000313" key="6">
    <source>
        <dbReference type="EMBL" id="AGY57897.1"/>
    </source>
</evidence>
<name>U5QG12_GLOK1</name>
<dbReference type="eggNOG" id="COG0318">
    <property type="taxonomic scope" value="Bacteria"/>
</dbReference>
<dbReference type="PATRIC" id="fig|1183438.3.peg.1625"/>
<comment type="similarity">
    <text evidence="1">Belongs to the ATP-dependent AMP-binding enzyme family.</text>
</comment>
<evidence type="ECO:0000256" key="1">
    <source>
        <dbReference type="ARBA" id="ARBA00006432"/>
    </source>
</evidence>
<accession>U5QG12</accession>
<dbReference type="InterPro" id="IPR050237">
    <property type="entry name" value="ATP-dep_AMP-bd_enzyme"/>
</dbReference>
<dbReference type="Pfam" id="PF13193">
    <property type="entry name" value="AMP-binding_C"/>
    <property type="match status" value="1"/>
</dbReference>
<dbReference type="FunFam" id="3.30.300.30:FF:000008">
    <property type="entry name" value="2,3-dihydroxybenzoate-AMP ligase"/>
    <property type="match status" value="1"/>
</dbReference>
<keyword evidence="2 6" id="KW-0436">Ligase</keyword>
<sequence>MNLAHLLDSSLARFPAKVVYEGDGRSFTYAQLAGLSENLAAALACEGFAAGARVAVLLPNLPEYALAMHALWRLGAEPVLINPQLTGRELGYILHDSEAAAILLPEALLPVLAPLRAELPGLRAIVIGSGAENDLDFARLVATPGHYPIAHRHEDDIAQIMYTSGTTGNPKGALISHGNLLANARSGIERLQVTEADHLFCILPVFHAFAFTAAMVIIPLVGGTVSFEYRLSPKRLIAHLSDPRTSILVAVPSLLATILRFPPELRLSSNLRCILCGGGPLPPQLEQAFAERFGDLVRQGYGMTECSPYAALSPPERPARLGSIGTPMPQEHKLAVRDPVSGAFLAAGAVGELVVSGPHVFKGYLNQPAATADAFADGWLRTGDLGYCDEDGYFFIVDRLKDMIIVAGEKVYSREVEDVLLGFEPIREVAVVGIPDTDKGEVVRAFVSFKEGTQASEEQIVQYARARLAAVKVPKQVTIMDELPKSATGKILKRELRKMPTA</sequence>
<dbReference type="InterPro" id="IPR042099">
    <property type="entry name" value="ANL_N_sf"/>
</dbReference>
<organism evidence="6 7">
    <name type="scientific">Gloeobacter kilaueensis (strain ATCC BAA-2537 / CCAP 1431/1 / ULC 316 / JS1)</name>
    <dbReference type="NCBI Taxonomy" id="1183438"/>
    <lineage>
        <taxon>Bacteria</taxon>
        <taxon>Bacillati</taxon>
        <taxon>Cyanobacteriota</taxon>
        <taxon>Cyanophyceae</taxon>
        <taxon>Gloeobacterales</taxon>
        <taxon>Gloeobacteraceae</taxon>
        <taxon>Gloeobacter</taxon>
    </lineage>
</organism>
<feature type="transmembrane region" description="Helical" evidence="3">
    <location>
        <begin position="199"/>
        <end position="225"/>
    </location>
</feature>
<dbReference type="InterPro" id="IPR000873">
    <property type="entry name" value="AMP-dep_synth/lig_dom"/>
</dbReference>
<keyword evidence="7" id="KW-1185">Reference proteome</keyword>
<proteinExistence type="inferred from homology"/>
<dbReference type="GO" id="GO:0004467">
    <property type="term" value="F:long-chain fatty acid-CoA ligase activity"/>
    <property type="evidence" value="ECO:0007669"/>
    <property type="project" value="UniProtKB-EC"/>
</dbReference>
<gene>
    <name evidence="6" type="primary">fadD</name>
    <name evidence="6" type="ORF">GKIL_1651</name>
</gene>
<dbReference type="InterPro" id="IPR045851">
    <property type="entry name" value="AMP-bd_C_sf"/>
</dbReference>
<feature type="domain" description="AMP-dependent synthetase/ligase" evidence="4">
    <location>
        <begin position="9"/>
        <end position="365"/>
    </location>
</feature>
<dbReference type="InterPro" id="IPR020845">
    <property type="entry name" value="AMP-binding_CS"/>
</dbReference>
<feature type="domain" description="AMP-binding enzyme C-terminal" evidence="5">
    <location>
        <begin position="415"/>
        <end position="490"/>
    </location>
</feature>
<dbReference type="Proteomes" id="UP000017396">
    <property type="component" value="Chromosome"/>
</dbReference>
<dbReference type="AlphaFoldDB" id="U5QG12"/>
<dbReference type="Gene3D" id="3.30.300.30">
    <property type="match status" value="1"/>
</dbReference>
<dbReference type="Gene3D" id="3.40.50.12780">
    <property type="entry name" value="N-terminal domain of ligase-like"/>
    <property type="match status" value="1"/>
</dbReference>
<dbReference type="PANTHER" id="PTHR43767:SF1">
    <property type="entry name" value="NONRIBOSOMAL PEPTIDE SYNTHASE PES1 (EUROFUNG)-RELATED"/>
    <property type="match status" value="1"/>
</dbReference>
<evidence type="ECO:0000259" key="5">
    <source>
        <dbReference type="Pfam" id="PF13193"/>
    </source>
</evidence>
<dbReference type="STRING" id="1183438.GKIL_1651"/>
<dbReference type="HOGENOM" id="CLU_000022_59_7_3"/>
<dbReference type="RefSeq" id="WP_023173015.1">
    <property type="nucleotide sequence ID" value="NC_022600.1"/>
</dbReference>
<dbReference type="SUPFAM" id="SSF56801">
    <property type="entry name" value="Acetyl-CoA synthetase-like"/>
    <property type="match status" value="1"/>
</dbReference>
<keyword evidence="3" id="KW-1133">Transmembrane helix</keyword>
<dbReference type="EC" id="6.2.1.3" evidence="6"/>
<keyword evidence="3" id="KW-0812">Transmembrane</keyword>
<dbReference type="EMBL" id="CP003587">
    <property type="protein sequence ID" value="AGY57897.1"/>
    <property type="molecule type" value="Genomic_DNA"/>
</dbReference>
<dbReference type="PANTHER" id="PTHR43767">
    <property type="entry name" value="LONG-CHAIN-FATTY-ACID--COA LIGASE"/>
    <property type="match status" value="1"/>
</dbReference>
<dbReference type="Pfam" id="PF00501">
    <property type="entry name" value="AMP-binding"/>
    <property type="match status" value="1"/>
</dbReference>
<dbReference type="KEGG" id="glj:GKIL_1651"/>